<feature type="non-terminal residue" evidence="1">
    <location>
        <position position="1"/>
    </location>
</feature>
<dbReference type="AlphaFoldDB" id="A0A1V2R2E7"/>
<gene>
    <name evidence="1" type="ORF">BSK71_14925</name>
</gene>
<dbReference type="Proteomes" id="UP000189286">
    <property type="component" value="Unassembled WGS sequence"/>
</dbReference>
<comment type="caution">
    <text evidence="1">The sequence shown here is derived from an EMBL/GenBank/DDBJ whole genome shotgun (WGS) entry which is preliminary data.</text>
</comment>
<proteinExistence type="predicted"/>
<organism evidence="1 2">
    <name type="scientific">Pectobacterium actinidiae</name>
    <dbReference type="NCBI Taxonomy" id="1507808"/>
    <lineage>
        <taxon>Bacteria</taxon>
        <taxon>Pseudomonadati</taxon>
        <taxon>Pseudomonadota</taxon>
        <taxon>Gammaproteobacteria</taxon>
        <taxon>Enterobacterales</taxon>
        <taxon>Pectobacteriaceae</taxon>
        <taxon>Pectobacterium</taxon>
    </lineage>
</organism>
<sequence length="87" mass="8954">AFGIADGDAVAVFVIAVVGVGARHIPFADNPRVGIQPPLPAATIRGDNGDQLLALFVVLVTPSAILCIRPRGEQVKGAVALARLKCK</sequence>
<accession>A0A1V2R2E7</accession>
<name>A0A1V2R2E7_9GAMM</name>
<evidence type="ECO:0000313" key="1">
    <source>
        <dbReference type="EMBL" id="ONK04279.1"/>
    </source>
</evidence>
<dbReference type="EMBL" id="MPUJ01000009">
    <property type="protein sequence ID" value="ONK04279.1"/>
    <property type="molecule type" value="Genomic_DNA"/>
</dbReference>
<protein>
    <submittedName>
        <fullName evidence="1">Uncharacterized protein</fullName>
    </submittedName>
</protein>
<evidence type="ECO:0000313" key="2">
    <source>
        <dbReference type="Proteomes" id="UP000189286"/>
    </source>
</evidence>
<reference evidence="2" key="1">
    <citation type="submission" date="2016-11" db="EMBL/GenBank/DDBJ databases">
        <authorList>
            <person name="Panda P."/>
            <person name="Visnovsky S."/>
            <person name="Pitman A."/>
        </authorList>
    </citation>
    <scope>NUCLEOTIDE SEQUENCE [LARGE SCALE GENOMIC DNA]</scope>
    <source>
        <strain evidence="2">ICMP 9972</strain>
    </source>
</reference>